<dbReference type="InterPro" id="IPR013342">
    <property type="entry name" value="Mandelate_racemase_C"/>
</dbReference>
<dbReference type="PANTHER" id="PTHR13794">
    <property type="entry name" value="ENOLASE SUPERFAMILY, MANDELATE RACEMASE"/>
    <property type="match status" value="1"/>
</dbReference>
<dbReference type="SUPFAM" id="SSF51604">
    <property type="entry name" value="Enolase C-terminal domain-like"/>
    <property type="match status" value="1"/>
</dbReference>
<evidence type="ECO:0000256" key="1">
    <source>
        <dbReference type="ARBA" id="ARBA00001946"/>
    </source>
</evidence>
<dbReference type="InterPro" id="IPR036849">
    <property type="entry name" value="Enolase-like_C_sf"/>
</dbReference>
<dbReference type="Gene3D" id="3.30.390.10">
    <property type="entry name" value="Enolase-like, N-terminal domain"/>
    <property type="match status" value="1"/>
</dbReference>
<dbReference type="SMART" id="SM00922">
    <property type="entry name" value="MR_MLE"/>
    <property type="match status" value="1"/>
</dbReference>
<sequence>MKITDVRVTKYRLGKLDRPHRNSILVSANKGLEFVEVDTDEGLTGVSMGAGRGRAEAFVRQLRDRLLGEDPMDAARVWHHMFTGWRKPIVKGDAIMSIGGVDNALWDLRGKALGMPVYRLLGGFRSRVPAYAAGGYYEEGKGLAELGEEMKSFVAAGYKAVKMKVGGATVKEDVRRVEAVREAIGPDIRLMVDANDAWTVAEAFRFGSAAQEFDLEWFEEPCWPDDQEGMALLRRKLSVPIASGEIEFTRWGFRDLIERGAVDIVQADPHLCGGLTEWMRIAALASAHHLVMAPHGNHYVGAHAVAAVDNGYIVESYAGMSPWQNEFLGGITFDDGDLILSDEPGLGITIDREALERAAGQAG</sequence>
<keyword evidence="2" id="KW-0479">Metal-binding</keyword>
<dbReference type="InterPro" id="IPR046945">
    <property type="entry name" value="RHMD-like"/>
</dbReference>
<protein>
    <submittedName>
        <fullName evidence="5">D-arabinonate dehydratase</fullName>
        <ecNumber evidence="5">4.2.1.5</ecNumber>
    </submittedName>
</protein>
<dbReference type="InterPro" id="IPR013341">
    <property type="entry name" value="Mandelate_racemase_N_dom"/>
</dbReference>
<dbReference type="Proteomes" id="UP000638648">
    <property type="component" value="Unassembled WGS sequence"/>
</dbReference>
<dbReference type="InterPro" id="IPR029017">
    <property type="entry name" value="Enolase-like_N"/>
</dbReference>
<comment type="cofactor">
    <cofactor evidence="1">
        <name>Mg(2+)</name>
        <dbReference type="ChEBI" id="CHEBI:18420"/>
    </cofactor>
</comment>
<evidence type="ECO:0000256" key="3">
    <source>
        <dbReference type="ARBA" id="ARBA00022842"/>
    </source>
</evidence>
<proteinExistence type="predicted"/>
<dbReference type="EC" id="4.2.1.5" evidence="5"/>
<dbReference type="RefSeq" id="WP_192752788.1">
    <property type="nucleotide sequence ID" value="NZ_BAABJL010000142.1"/>
</dbReference>
<dbReference type="Pfam" id="PF02746">
    <property type="entry name" value="MR_MLE_N"/>
    <property type="match status" value="1"/>
</dbReference>
<evidence type="ECO:0000256" key="2">
    <source>
        <dbReference type="ARBA" id="ARBA00022723"/>
    </source>
</evidence>
<dbReference type="AlphaFoldDB" id="A0A927RLF9"/>
<dbReference type="Pfam" id="PF13378">
    <property type="entry name" value="MR_MLE_C"/>
    <property type="match status" value="1"/>
</dbReference>
<comment type="caution">
    <text evidence="5">The sequence shown here is derived from an EMBL/GenBank/DDBJ whole genome shotgun (WGS) entry which is preliminary data.</text>
</comment>
<evidence type="ECO:0000259" key="4">
    <source>
        <dbReference type="SMART" id="SM00922"/>
    </source>
</evidence>
<dbReference type="SUPFAM" id="SSF54826">
    <property type="entry name" value="Enolase N-terminal domain-like"/>
    <property type="match status" value="1"/>
</dbReference>
<dbReference type="Gene3D" id="3.20.20.120">
    <property type="entry name" value="Enolase-like C-terminal domain"/>
    <property type="match status" value="1"/>
</dbReference>
<dbReference type="PANTHER" id="PTHR13794:SF58">
    <property type="entry name" value="MITOCHONDRIAL ENOLASE SUPERFAMILY MEMBER 1"/>
    <property type="match status" value="1"/>
</dbReference>
<name>A0A927RLF9_9ACTN</name>
<dbReference type="GO" id="GO:0000287">
    <property type="term" value="F:magnesium ion binding"/>
    <property type="evidence" value="ECO:0007669"/>
    <property type="project" value="TreeGrafter"/>
</dbReference>
<organism evidence="5 6">
    <name type="scientific">Actinopolymorpha pittospori</name>
    <dbReference type="NCBI Taxonomy" id="648752"/>
    <lineage>
        <taxon>Bacteria</taxon>
        <taxon>Bacillati</taxon>
        <taxon>Actinomycetota</taxon>
        <taxon>Actinomycetes</taxon>
        <taxon>Propionibacteriales</taxon>
        <taxon>Actinopolymorphaceae</taxon>
        <taxon>Actinopolymorpha</taxon>
    </lineage>
</organism>
<dbReference type="SFLD" id="SFLDS00001">
    <property type="entry name" value="Enolase"/>
    <property type="match status" value="1"/>
</dbReference>
<dbReference type="GO" id="GO:0047675">
    <property type="term" value="F:arabinonate dehydratase activity"/>
    <property type="evidence" value="ECO:0007669"/>
    <property type="project" value="UniProtKB-EC"/>
</dbReference>
<keyword evidence="3" id="KW-0460">Magnesium</keyword>
<feature type="domain" description="Mandelate racemase/muconate lactonizing enzyme C-terminal" evidence="4">
    <location>
        <begin position="143"/>
        <end position="240"/>
    </location>
</feature>
<dbReference type="InterPro" id="IPR029065">
    <property type="entry name" value="Enolase_C-like"/>
</dbReference>
<accession>A0A927RLF9</accession>
<keyword evidence="6" id="KW-1185">Reference proteome</keyword>
<evidence type="ECO:0000313" key="5">
    <source>
        <dbReference type="EMBL" id="MBE1609166.1"/>
    </source>
</evidence>
<dbReference type="GO" id="GO:0016052">
    <property type="term" value="P:carbohydrate catabolic process"/>
    <property type="evidence" value="ECO:0007669"/>
    <property type="project" value="TreeGrafter"/>
</dbReference>
<evidence type="ECO:0000313" key="6">
    <source>
        <dbReference type="Proteomes" id="UP000638648"/>
    </source>
</evidence>
<dbReference type="EMBL" id="JADBEM010000001">
    <property type="protein sequence ID" value="MBE1609166.1"/>
    <property type="molecule type" value="Genomic_DNA"/>
</dbReference>
<dbReference type="SFLD" id="SFLDG00179">
    <property type="entry name" value="mandelate_racemase"/>
    <property type="match status" value="1"/>
</dbReference>
<dbReference type="CDD" id="cd03316">
    <property type="entry name" value="MR_like"/>
    <property type="match status" value="1"/>
</dbReference>
<keyword evidence="5" id="KW-0456">Lyase</keyword>
<gene>
    <name evidence="5" type="ORF">HEB94_006014</name>
</gene>
<reference evidence="5" key="1">
    <citation type="submission" date="2020-10" db="EMBL/GenBank/DDBJ databases">
        <title>Sequencing the genomes of 1000 actinobacteria strains.</title>
        <authorList>
            <person name="Klenk H.-P."/>
        </authorList>
    </citation>
    <scope>NUCLEOTIDE SEQUENCE</scope>
    <source>
        <strain evidence="5">DSM 45354</strain>
    </source>
</reference>